<dbReference type="Gene3D" id="1.20.1740.10">
    <property type="entry name" value="Amino acid/polyamine transporter I"/>
    <property type="match status" value="1"/>
</dbReference>
<feature type="transmembrane region" description="Helical" evidence="6">
    <location>
        <begin position="260"/>
        <end position="286"/>
    </location>
</feature>
<evidence type="ECO:0000313" key="7">
    <source>
        <dbReference type="EMBL" id="GEA59076.1"/>
    </source>
</evidence>
<dbReference type="NCBIfam" id="NF008245">
    <property type="entry name" value="PRK11021.1"/>
    <property type="match status" value="1"/>
</dbReference>
<dbReference type="GO" id="GO:0005886">
    <property type="term" value="C:plasma membrane"/>
    <property type="evidence" value="ECO:0007669"/>
    <property type="project" value="UniProtKB-SubCell"/>
</dbReference>
<evidence type="ECO:0000256" key="4">
    <source>
        <dbReference type="ARBA" id="ARBA00022989"/>
    </source>
</evidence>
<feature type="transmembrane region" description="Helical" evidence="6">
    <location>
        <begin position="43"/>
        <end position="62"/>
    </location>
</feature>
<organism evidence="7 8">
    <name type="scientific">Vibrio comitans NBRC 102076</name>
    <dbReference type="NCBI Taxonomy" id="1219078"/>
    <lineage>
        <taxon>Bacteria</taxon>
        <taxon>Pseudomonadati</taxon>
        <taxon>Pseudomonadota</taxon>
        <taxon>Gammaproteobacteria</taxon>
        <taxon>Vibrionales</taxon>
        <taxon>Vibrionaceae</taxon>
        <taxon>Vibrio</taxon>
    </lineage>
</organism>
<dbReference type="EMBL" id="BJLH01000001">
    <property type="protein sequence ID" value="GEA59076.1"/>
    <property type="molecule type" value="Genomic_DNA"/>
</dbReference>
<evidence type="ECO:0000313" key="8">
    <source>
        <dbReference type="Proteomes" id="UP000318242"/>
    </source>
</evidence>
<evidence type="ECO:0000256" key="2">
    <source>
        <dbReference type="ARBA" id="ARBA00022475"/>
    </source>
</evidence>
<keyword evidence="5 6" id="KW-0472">Membrane</keyword>
<keyword evidence="8" id="KW-1185">Reference proteome</keyword>
<comment type="caution">
    <text evidence="7">The sequence shown here is derived from an EMBL/GenBank/DDBJ whole genome shotgun (WGS) entry which is preliminary data.</text>
</comment>
<dbReference type="AlphaFoldDB" id="A0A4Y3IIA2"/>
<dbReference type="PANTHER" id="PTHR42770">
    <property type="entry name" value="AMINO ACID TRANSPORTER-RELATED"/>
    <property type="match status" value="1"/>
</dbReference>
<dbReference type="RefSeq" id="WP_141268593.1">
    <property type="nucleotide sequence ID" value="NZ_BJLH01000001.1"/>
</dbReference>
<dbReference type="InterPro" id="IPR002293">
    <property type="entry name" value="AA/rel_permease1"/>
</dbReference>
<reference evidence="7 8" key="1">
    <citation type="submission" date="2019-06" db="EMBL/GenBank/DDBJ databases">
        <title>Whole genome shotgun sequence of Vibrio comitans NBRC 102076.</title>
        <authorList>
            <person name="Hosoyama A."/>
            <person name="Uohara A."/>
            <person name="Ohji S."/>
            <person name="Ichikawa N."/>
        </authorList>
    </citation>
    <scope>NUCLEOTIDE SEQUENCE [LARGE SCALE GENOMIC DNA]</scope>
    <source>
        <strain evidence="7 8">NBRC 102076</strain>
    </source>
</reference>
<keyword evidence="4 6" id="KW-1133">Transmembrane helix</keyword>
<evidence type="ECO:0000256" key="6">
    <source>
        <dbReference type="SAM" id="Phobius"/>
    </source>
</evidence>
<evidence type="ECO:0000256" key="5">
    <source>
        <dbReference type="ARBA" id="ARBA00023136"/>
    </source>
</evidence>
<dbReference type="Pfam" id="PF13520">
    <property type="entry name" value="AA_permease_2"/>
    <property type="match status" value="1"/>
</dbReference>
<dbReference type="GO" id="GO:0022857">
    <property type="term" value="F:transmembrane transporter activity"/>
    <property type="evidence" value="ECO:0007669"/>
    <property type="project" value="InterPro"/>
</dbReference>
<comment type="subcellular location">
    <subcellularLocation>
        <location evidence="1">Cell membrane</location>
        <topology evidence="1">Multi-pass membrane protein</topology>
    </subcellularLocation>
</comment>
<evidence type="ECO:0000256" key="1">
    <source>
        <dbReference type="ARBA" id="ARBA00004651"/>
    </source>
</evidence>
<feature type="transmembrane region" description="Helical" evidence="6">
    <location>
        <begin position="87"/>
        <end position="111"/>
    </location>
</feature>
<feature type="transmembrane region" description="Helical" evidence="6">
    <location>
        <begin position="147"/>
        <end position="165"/>
    </location>
</feature>
<protein>
    <submittedName>
        <fullName evidence="7">L-methionine/branched-chain amino acid transporter</fullName>
    </submittedName>
</protein>
<feature type="transmembrane region" description="Helical" evidence="6">
    <location>
        <begin position="20"/>
        <end position="37"/>
    </location>
</feature>
<dbReference type="OrthoDB" id="9117841at2"/>
<dbReference type="Proteomes" id="UP000318242">
    <property type="component" value="Unassembled WGS sequence"/>
</dbReference>
<evidence type="ECO:0000256" key="3">
    <source>
        <dbReference type="ARBA" id="ARBA00022692"/>
    </source>
</evidence>
<dbReference type="PIRSF" id="PIRSF006060">
    <property type="entry name" value="AA_transporter"/>
    <property type="match status" value="1"/>
</dbReference>
<feature type="transmembrane region" description="Helical" evidence="6">
    <location>
        <begin position="217"/>
        <end position="240"/>
    </location>
</feature>
<feature type="transmembrane region" description="Helical" evidence="6">
    <location>
        <begin position="318"/>
        <end position="337"/>
    </location>
</feature>
<feature type="transmembrane region" description="Helical" evidence="6">
    <location>
        <begin position="343"/>
        <end position="367"/>
    </location>
</feature>
<sequence>MSGLKREITLIGGIGQMSTTLLGTGLFMVPAIAASIAGQDMLWAWWLLIFAVCPIAFTFAALGKRYPNAGGASYFVKQAFGSRLEKAIALLFISVIPVGVPAAIAIAGGFAQQFLPNVLAQPIIAQLLVVGLLMMVNFSGSKISSQFQTGIAIGILVLVGLFVWFSDVSPSDSVPASFSISNLPAIGSAVAVMFWCFVGIEAFAHMGEEFKRPERDYPIAILVGCLIAGTVYYLFSLVVLKHQAFGTQELNTTSVPYLSNLLFGSGLTWVISLTGFLACFATINLYTQSLSRMIWALAREYKPSSQVARISTKGVPSVATVIVGITLALSCVFGELSNINIEVFLTLANGIFVVIYLFAMLSAIKLLNGKGKVLAIFSTILCVLVLFSIGLAMSYAIILLALIWLLIPKFNTENLRNKAST</sequence>
<proteinExistence type="predicted"/>
<dbReference type="PANTHER" id="PTHR42770:SF13">
    <property type="entry name" value="L-METHIONINE_BRANCHED-CHAIN AMINO ACID EXPORTER YJEH"/>
    <property type="match status" value="1"/>
</dbReference>
<dbReference type="InterPro" id="IPR050367">
    <property type="entry name" value="APC_superfamily"/>
</dbReference>
<feature type="transmembrane region" description="Helical" evidence="6">
    <location>
        <begin position="123"/>
        <end position="140"/>
    </location>
</feature>
<feature type="transmembrane region" description="Helical" evidence="6">
    <location>
        <begin position="185"/>
        <end position="205"/>
    </location>
</feature>
<feature type="transmembrane region" description="Helical" evidence="6">
    <location>
        <begin position="374"/>
        <end position="407"/>
    </location>
</feature>
<name>A0A4Y3IIA2_9VIBR</name>
<keyword evidence="2" id="KW-1003">Cell membrane</keyword>
<accession>A0A4Y3IIA2</accession>
<gene>
    <name evidence="7" type="ORF">VCO01S_02690</name>
</gene>
<keyword evidence="3 6" id="KW-0812">Transmembrane</keyword>